<sequence>MKESNSRISYMKVITYSLFVWSSQYAHKSSDTLCNSSCYKRNNRLLSQTTFYSTRDDTPVTYGTGGYHQDDELHSMSRRMNSAVKDAHFESKFQELCSEDNLQGSFDSMLHDENIQKQFNAIMCEGDYPRMSGNSYRNNEYYETGPGTRAGKHYNDYGRGRSDDYDDYKKGSGRKGDLGSLNYDKHSGNRDYSSGGGYYMDSGHSSRDQSALTSGPHVSEYLSNDYDRQAHPYQQNLETYQPPPNNFNTFDVTLNTHMPLSQSNAPIEELEIKHVLQKKKINKSAPLSVIEGFIKFIKKVDAMYETEILRIMTGTTGAYDGQHVEQKKNKGLIKMLKDKINIFSPVISIAFFVGVFALFNIMPAVVVTSVILIATMIYVWYKYKKCKRINKMYAVYDEQKLMQHSAQQKMEALQNSRYIG</sequence>
<organism evidence="3 4">
    <name type="scientific">Plasmodium coatneyi</name>
    <dbReference type="NCBI Taxonomy" id="208452"/>
    <lineage>
        <taxon>Eukaryota</taxon>
        <taxon>Sar</taxon>
        <taxon>Alveolata</taxon>
        <taxon>Apicomplexa</taxon>
        <taxon>Aconoidasida</taxon>
        <taxon>Haemosporida</taxon>
        <taxon>Plasmodiidae</taxon>
        <taxon>Plasmodium</taxon>
    </lineage>
</organism>
<gene>
    <name evidence="3" type="ORF">PCOAH_00051390</name>
</gene>
<keyword evidence="2" id="KW-0472">Membrane</keyword>
<dbReference type="Proteomes" id="UP000092716">
    <property type="component" value="Chromosome 14"/>
</dbReference>
<keyword evidence="4" id="KW-1185">Reference proteome</keyword>
<protein>
    <submittedName>
        <fullName evidence="3">Pv-fam-d protein</fullName>
    </submittedName>
</protein>
<accession>A0A1B1E882</accession>
<dbReference type="OrthoDB" id="385122at2759"/>
<dbReference type="VEuPathDB" id="PlasmoDB:PCOAH_00051390"/>
<feature type="compositionally biased region" description="Basic and acidic residues" evidence="1">
    <location>
        <begin position="153"/>
        <end position="189"/>
    </location>
</feature>
<keyword evidence="2" id="KW-1133">Transmembrane helix</keyword>
<feature type="transmembrane region" description="Helical" evidence="2">
    <location>
        <begin position="365"/>
        <end position="383"/>
    </location>
</feature>
<dbReference type="AlphaFoldDB" id="A0A1B1E882"/>
<evidence type="ECO:0000313" key="3">
    <source>
        <dbReference type="EMBL" id="ANQ10979.1"/>
    </source>
</evidence>
<reference evidence="4" key="1">
    <citation type="submission" date="2016-06" db="EMBL/GenBank/DDBJ databases">
        <title>First high quality genome sequence of Plasmodium coatneyi using continuous long reads from single molecule, real-time sequencing.</title>
        <authorList>
            <person name="Chien J.-T."/>
            <person name="Pakala S.B."/>
            <person name="Geraldo J.A."/>
            <person name="Lapp S.A."/>
            <person name="Barnwell J.W."/>
            <person name="Kissinger J.C."/>
            <person name="Galinski M.R."/>
            <person name="Humphrey J.C."/>
        </authorList>
    </citation>
    <scope>NUCLEOTIDE SEQUENCE [LARGE SCALE GENOMIC DNA]</scope>
    <source>
        <strain evidence="4">Hackeri</strain>
    </source>
</reference>
<evidence type="ECO:0000256" key="1">
    <source>
        <dbReference type="SAM" id="MobiDB-lite"/>
    </source>
</evidence>
<name>A0A1B1E882_9APIC</name>
<evidence type="ECO:0000313" key="4">
    <source>
        <dbReference type="Proteomes" id="UP000092716"/>
    </source>
</evidence>
<dbReference type="GeneID" id="30911873"/>
<proteinExistence type="predicted"/>
<evidence type="ECO:0000256" key="2">
    <source>
        <dbReference type="SAM" id="Phobius"/>
    </source>
</evidence>
<keyword evidence="2" id="KW-0812">Transmembrane</keyword>
<feature type="region of interest" description="Disordered" evidence="1">
    <location>
        <begin position="139"/>
        <end position="217"/>
    </location>
</feature>
<dbReference type="EMBL" id="CP016252">
    <property type="protein sequence ID" value="ANQ10979.1"/>
    <property type="molecule type" value="Genomic_DNA"/>
</dbReference>
<feature type="transmembrane region" description="Helical" evidence="2">
    <location>
        <begin position="340"/>
        <end position="359"/>
    </location>
</feature>
<dbReference type="RefSeq" id="XP_019917674.1">
    <property type="nucleotide sequence ID" value="XM_020061921.1"/>
</dbReference>
<dbReference type="KEGG" id="pcot:PCOAH_00051390"/>